<dbReference type="OrthoDB" id="10322022at2759"/>
<keyword evidence="4" id="KW-1185">Reference proteome</keyword>
<gene>
    <name evidence="2" type="ORF">C1SCF055_LOCUS23325</name>
</gene>
<feature type="region of interest" description="Disordered" evidence="1">
    <location>
        <begin position="611"/>
        <end position="652"/>
    </location>
</feature>
<feature type="compositionally biased region" description="Low complexity" evidence="1">
    <location>
        <begin position="189"/>
        <end position="213"/>
    </location>
</feature>
<dbReference type="Proteomes" id="UP001152797">
    <property type="component" value="Unassembled WGS sequence"/>
</dbReference>
<reference evidence="2" key="1">
    <citation type="submission" date="2022-10" db="EMBL/GenBank/DDBJ databases">
        <authorList>
            <person name="Chen Y."/>
            <person name="Dougan E. K."/>
            <person name="Chan C."/>
            <person name="Rhodes N."/>
            <person name="Thang M."/>
        </authorList>
    </citation>
    <scope>NUCLEOTIDE SEQUENCE</scope>
</reference>
<dbReference type="EMBL" id="CAMXCT020002258">
    <property type="protein sequence ID" value="CAL1150267.1"/>
    <property type="molecule type" value="Genomic_DNA"/>
</dbReference>
<proteinExistence type="predicted"/>
<feature type="compositionally biased region" description="Polar residues" evidence="1">
    <location>
        <begin position="295"/>
        <end position="307"/>
    </location>
</feature>
<feature type="region of interest" description="Disordered" evidence="1">
    <location>
        <begin position="179"/>
        <end position="213"/>
    </location>
</feature>
<sequence length="667" mass="72022">MADEGVRLPDYLEELLAELSGPFLRPKEEAKGATLEEIAGAVETLKETVKPQDLDSNDPRRASIFDAFVAAGFAWSVRKKRRVAARRSSDGFEPQIVWKSDANGGRPMSKRAEIRRKIAKADASSAPKNRSSKGVPGSSGSGRGANSRGTMTRLESVIPDETPTATPLEITGFDLLGLDTDLTPHRTGSPVTPLTSRPVTPRSRPSTRPTTPVETKLECPMVVRSLVPNVSASIPEPGPEVPEGRNWTRESSMDPGEDGHFFRAISCAHRGKYNRALSSSFLRQISPMLRQISPERQQVSEGRSGQGSPPPEFRRLISPAFSKTKSEPMPAMTSSGVERAGAQLPSPISFQPGAEVQRLQTHEDEDGDDQGSDAGRYAPLEEEDKDSNLPETSKSSFSKSSFGLDKTFSFKDDGNMSREFSWEALDAPVAPSDARSTASSAPQLDASIAPAAQGQGATDASMEPSGEPDPQQSVLDVGASISLSSEDLGSVYLVPPWALRDHLQLDSRGATPLMRESMDRELQEVVKALEQAPALRGRVPSVRTPERPNSGGLVARMRHLVAASPELIPVRPGPKMALGTSLLSMSHPSRSTTKAQLQAQSQAMVKCKMPRQAHHLHHTPASTEPWRIGQDADPARDEESGVDSPPVPPVPPVELSFIEETFFLTDP</sequence>
<feature type="region of interest" description="Disordered" evidence="1">
    <location>
        <begin position="451"/>
        <end position="473"/>
    </location>
</feature>
<evidence type="ECO:0000313" key="4">
    <source>
        <dbReference type="Proteomes" id="UP001152797"/>
    </source>
</evidence>
<dbReference type="EMBL" id="CAMXCT010002258">
    <property type="protein sequence ID" value="CAI3996892.1"/>
    <property type="molecule type" value="Genomic_DNA"/>
</dbReference>
<name>A0A9P1G4D6_9DINO</name>
<evidence type="ECO:0000313" key="2">
    <source>
        <dbReference type="EMBL" id="CAI3996892.1"/>
    </source>
</evidence>
<dbReference type="EMBL" id="CAMXCT030002258">
    <property type="protein sequence ID" value="CAL4784204.1"/>
    <property type="molecule type" value="Genomic_DNA"/>
</dbReference>
<feature type="region of interest" description="Disordered" evidence="1">
    <location>
        <begin position="295"/>
        <end position="405"/>
    </location>
</feature>
<organism evidence="2">
    <name type="scientific">Cladocopium goreaui</name>
    <dbReference type="NCBI Taxonomy" id="2562237"/>
    <lineage>
        <taxon>Eukaryota</taxon>
        <taxon>Sar</taxon>
        <taxon>Alveolata</taxon>
        <taxon>Dinophyceae</taxon>
        <taxon>Suessiales</taxon>
        <taxon>Symbiodiniaceae</taxon>
        <taxon>Cladocopium</taxon>
    </lineage>
</organism>
<accession>A0A9P1G4D6</accession>
<evidence type="ECO:0000256" key="1">
    <source>
        <dbReference type="SAM" id="MobiDB-lite"/>
    </source>
</evidence>
<comment type="caution">
    <text evidence="2">The sequence shown here is derived from an EMBL/GenBank/DDBJ whole genome shotgun (WGS) entry which is preliminary data.</text>
</comment>
<feature type="region of interest" description="Disordered" evidence="1">
    <location>
        <begin position="84"/>
        <end position="166"/>
    </location>
</feature>
<reference evidence="3" key="2">
    <citation type="submission" date="2024-04" db="EMBL/GenBank/DDBJ databases">
        <authorList>
            <person name="Chen Y."/>
            <person name="Shah S."/>
            <person name="Dougan E. K."/>
            <person name="Thang M."/>
            <person name="Chan C."/>
        </authorList>
    </citation>
    <scope>NUCLEOTIDE SEQUENCE [LARGE SCALE GENOMIC DNA]</scope>
</reference>
<protein>
    <submittedName>
        <fullName evidence="2">Uncharacterized protein</fullName>
    </submittedName>
</protein>
<evidence type="ECO:0000313" key="3">
    <source>
        <dbReference type="EMBL" id="CAL1150267.1"/>
    </source>
</evidence>
<feature type="compositionally biased region" description="Low complexity" evidence="1">
    <location>
        <begin position="393"/>
        <end position="402"/>
    </location>
</feature>
<dbReference type="AlphaFoldDB" id="A0A9P1G4D6"/>
<feature type="compositionally biased region" description="Basic and acidic residues" evidence="1">
    <location>
        <begin position="110"/>
        <end position="120"/>
    </location>
</feature>